<evidence type="ECO:0000256" key="6">
    <source>
        <dbReference type="SAM" id="MobiDB-lite"/>
    </source>
</evidence>
<feature type="transmembrane region" description="Helical" evidence="5">
    <location>
        <begin position="63"/>
        <end position="85"/>
    </location>
</feature>
<dbReference type="Proteomes" id="UP000198373">
    <property type="component" value="Unassembled WGS sequence"/>
</dbReference>
<comment type="similarity">
    <text evidence="5">Belongs to the UPF0182 family.</text>
</comment>
<accession>A0A239B571</accession>
<keyword evidence="8" id="KW-1185">Reference proteome</keyword>
<dbReference type="EMBL" id="FZOO01000001">
    <property type="protein sequence ID" value="SNS03085.1"/>
    <property type="molecule type" value="Genomic_DNA"/>
</dbReference>
<feature type="transmembrane region" description="Helical" evidence="5">
    <location>
        <begin position="261"/>
        <end position="279"/>
    </location>
</feature>
<feature type="transmembrane region" description="Helical" evidence="5">
    <location>
        <begin position="20"/>
        <end position="43"/>
    </location>
</feature>
<dbReference type="PANTHER" id="PTHR39344:SF1">
    <property type="entry name" value="UPF0182 PROTEIN SLL1060"/>
    <property type="match status" value="1"/>
</dbReference>
<dbReference type="Pfam" id="PF03699">
    <property type="entry name" value="UPF0182"/>
    <property type="match status" value="1"/>
</dbReference>
<dbReference type="HAMAP" id="MF_01600">
    <property type="entry name" value="UPF0182"/>
    <property type="match status" value="1"/>
</dbReference>
<gene>
    <name evidence="7" type="ORF">SAMN06893096_101452</name>
</gene>
<feature type="transmembrane region" description="Helical" evidence="5">
    <location>
        <begin position="170"/>
        <end position="193"/>
    </location>
</feature>
<feature type="transmembrane region" description="Helical" evidence="5">
    <location>
        <begin position="286"/>
        <end position="306"/>
    </location>
</feature>
<keyword evidence="1 5" id="KW-1003">Cell membrane</keyword>
<name>A0A239B571_9ACTN</name>
<keyword evidence="2 5" id="KW-0812">Transmembrane</keyword>
<dbReference type="PANTHER" id="PTHR39344">
    <property type="entry name" value="UPF0182 PROTEIN SLL1060"/>
    <property type="match status" value="1"/>
</dbReference>
<evidence type="ECO:0000313" key="7">
    <source>
        <dbReference type="EMBL" id="SNS03085.1"/>
    </source>
</evidence>
<comment type="subcellular location">
    <subcellularLocation>
        <location evidence="5">Cell membrane</location>
        <topology evidence="5">Multi-pass membrane protein</topology>
    </subcellularLocation>
</comment>
<proteinExistence type="inferred from homology"/>
<protein>
    <recommendedName>
        <fullName evidence="5">UPF0182 protein SAMN06893096_101452</fullName>
    </recommendedName>
</protein>
<evidence type="ECO:0000256" key="1">
    <source>
        <dbReference type="ARBA" id="ARBA00022475"/>
    </source>
</evidence>
<feature type="transmembrane region" description="Helical" evidence="5">
    <location>
        <begin position="205"/>
        <end position="230"/>
    </location>
</feature>
<dbReference type="NCBIfam" id="NF000825">
    <property type="entry name" value="PRK00068.1"/>
    <property type="match status" value="1"/>
</dbReference>
<dbReference type="AlphaFoldDB" id="A0A239B571"/>
<dbReference type="OrthoDB" id="9763654at2"/>
<evidence type="ECO:0000256" key="5">
    <source>
        <dbReference type="HAMAP-Rule" id="MF_01600"/>
    </source>
</evidence>
<evidence type="ECO:0000256" key="3">
    <source>
        <dbReference type="ARBA" id="ARBA00022989"/>
    </source>
</evidence>
<feature type="region of interest" description="Disordered" evidence="6">
    <location>
        <begin position="890"/>
        <end position="937"/>
    </location>
</feature>
<sequence length="997" mass="108042">MAMRPPVSVPALSRRAKVVIGAIAVLLVLFTAIGTLTNVYVDYLWFDETGYTEVFWTELQTRALLFAVAGVATGGLTALAIHLAYRFRPTFRPMSLEQQNLERYRQSIEPRRTLVTAAVAVVLGLFAGATAQGSWETWLQFRNSTPFGRTDPEFGLDISFFVFDYPFYRLLLSFGFAIVILALIGSLLTHYVFGGLRLQTPGQKLTTAAMIQLSVLLGLFVALKAVAYWLDRYALAFSDRGDLFTGASYTDVNALLPAKTILVFAAIVCAVAFFANVVVRNFQLPAAALVLLLISSLVIGVAWPAIVQQFVVRPSANEREADFIERAIASTRDAYGLLGVDYVNYAQQETGEEVDATAALAELRADTETIPNARLLDPNVLADTFTARQQIRNVYGFPEKLDIDRYTIGGDTQDYVVAVRELNSQGLSENQDTWINRHTVYTHGNGFVAAPANEVVAGQEGGEPDFTTRDLPTRGTIEVSEDGARIYYGELMQDYSVVGAPEGAESREFDLPEGSDGEGQINNTYDGRGGVEMGSFFRQLVFAIFYRERNFLLSSAVNEASKVLYVRDPMDRVEKAAPFLTVDGDPYPAVIDGRVVWMLDGYTTSESFPYSEQMELGEAATDAITGQGTTALPDETFNYIRNSVKATVDAYDGSVTLYEWDREDPVLQTYMKAFPGLVESRDSMPAELVSHVRYPEDLFKVQRDILTRYHVSDPGDFYSGNDRWAVPADPTVDTQEPQPPYYILAARPGEEGATFQLTSALNAFRRENLSAFVSASSAPETYGQIQVLTLPGNTPFRGPQQVQQSFNTNDEVARDLTLFNSQDSQAVFGNLLTLPIGDDGLLYVQPLYVEGTGENSFPLLRKVLVNYGDRVGYADTLAQALDQVFGAGAGEAATDSGDIPDTAEDAAGPADDPAAPTTPAPAPAPAPDGTTGTPDLQSAVDAINGALAALEAAQRAGDFAAQGQALEDLQAAVEAYQAAQAQAAEAPAAPAAVSPGG</sequence>
<feature type="compositionally biased region" description="Pro residues" evidence="6">
    <location>
        <begin position="916"/>
        <end position="926"/>
    </location>
</feature>
<keyword evidence="3 5" id="KW-1133">Transmembrane helix</keyword>
<reference evidence="8" key="1">
    <citation type="submission" date="2017-06" db="EMBL/GenBank/DDBJ databases">
        <authorList>
            <person name="Varghese N."/>
            <person name="Submissions S."/>
        </authorList>
    </citation>
    <scope>NUCLEOTIDE SEQUENCE [LARGE SCALE GENOMIC DNA]</scope>
    <source>
        <strain evidence="8">DSM 46839</strain>
    </source>
</reference>
<evidence type="ECO:0000256" key="4">
    <source>
        <dbReference type="ARBA" id="ARBA00023136"/>
    </source>
</evidence>
<feature type="compositionally biased region" description="Low complexity" evidence="6">
    <location>
        <begin position="905"/>
        <end position="915"/>
    </location>
</feature>
<keyword evidence="4 5" id="KW-0472">Membrane</keyword>
<dbReference type="GO" id="GO:0005576">
    <property type="term" value="C:extracellular region"/>
    <property type="evidence" value="ECO:0007669"/>
    <property type="project" value="TreeGrafter"/>
</dbReference>
<evidence type="ECO:0000313" key="8">
    <source>
        <dbReference type="Proteomes" id="UP000198373"/>
    </source>
</evidence>
<dbReference type="InterPro" id="IPR005372">
    <property type="entry name" value="UPF0182"/>
</dbReference>
<organism evidence="7 8">
    <name type="scientific">Geodermatophilus pulveris</name>
    <dbReference type="NCBI Taxonomy" id="1564159"/>
    <lineage>
        <taxon>Bacteria</taxon>
        <taxon>Bacillati</taxon>
        <taxon>Actinomycetota</taxon>
        <taxon>Actinomycetes</taxon>
        <taxon>Geodermatophilales</taxon>
        <taxon>Geodermatophilaceae</taxon>
        <taxon>Geodermatophilus</taxon>
    </lineage>
</organism>
<feature type="transmembrane region" description="Helical" evidence="5">
    <location>
        <begin position="113"/>
        <end position="135"/>
    </location>
</feature>
<evidence type="ECO:0000256" key="2">
    <source>
        <dbReference type="ARBA" id="ARBA00022692"/>
    </source>
</evidence>
<dbReference type="GO" id="GO:0005886">
    <property type="term" value="C:plasma membrane"/>
    <property type="evidence" value="ECO:0007669"/>
    <property type="project" value="UniProtKB-SubCell"/>
</dbReference>